<evidence type="ECO:0000256" key="5">
    <source>
        <dbReference type="ARBA" id="ARBA00035381"/>
    </source>
</evidence>
<evidence type="ECO:0000313" key="8">
    <source>
        <dbReference type="Proteomes" id="UP000267096"/>
    </source>
</evidence>
<dbReference type="SUPFAM" id="SSF55658">
    <property type="entry name" value="L9 N-domain-like"/>
    <property type="match status" value="1"/>
</dbReference>
<dbReference type="GO" id="GO:1990904">
    <property type="term" value="C:ribonucleoprotein complex"/>
    <property type="evidence" value="ECO:0007669"/>
    <property type="project" value="UniProtKB-KW"/>
</dbReference>
<sequence length="285" mass="32692">MILKQALWLSKPVAGLVLRQSVRSTWILNRVYNGSDFIVCDEMGRLPKESTHLPNMMKYEVIDFESKHPAGPIKVILLQDVETVIGHQYDVVEVDRKVARTDLIPSRKAVYASPFDLTYYAAIKEANKEELASRIRIPYEYVNIGRHLMKLIVRIQVSMDNSWVIDENIVKCALRNENVIVTDEKRTVFVDEASAIKGPNFEMEARLIRFYVVISGRYIVPMLGRISHICADDSKQVIYPESTTLTANELSKCGIVEEEPYYHSAPESEIDDSFDVVSFMKSRRR</sequence>
<reference evidence="9" key="1">
    <citation type="submission" date="2017-02" db="UniProtKB">
        <authorList>
            <consortium name="WormBaseParasite"/>
        </authorList>
    </citation>
    <scope>IDENTIFICATION</scope>
</reference>
<dbReference type="InterPro" id="IPR036935">
    <property type="entry name" value="Ribosomal_bL9_N_sf"/>
</dbReference>
<proteinExistence type="inferred from homology"/>
<accession>A0A0M3K612</accession>
<dbReference type="Pfam" id="PF01281">
    <property type="entry name" value="Ribosomal_L9_N"/>
    <property type="match status" value="1"/>
</dbReference>
<evidence type="ECO:0000313" key="7">
    <source>
        <dbReference type="EMBL" id="VDK56097.1"/>
    </source>
</evidence>
<dbReference type="Gene3D" id="3.40.5.10">
    <property type="entry name" value="Ribosomal protein L9, N-terminal domain"/>
    <property type="match status" value="1"/>
</dbReference>
<evidence type="ECO:0000256" key="2">
    <source>
        <dbReference type="ARBA" id="ARBA00022980"/>
    </source>
</evidence>
<dbReference type="OrthoDB" id="5555409at2759"/>
<keyword evidence="8" id="KW-1185">Reference proteome</keyword>
<comment type="similarity">
    <text evidence="1">Belongs to the bacterial ribosomal protein bL9 family.</text>
</comment>
<evidence type="ECO:0000256" key="1">
    <source>
        <dbReference type="ARBA" id="ARBA00010605"/>
    </source>
</evidence>
<evidence type="ECO:0000256" key="4">
    <source>
        <dbReference type="ARBA" id="ARBA00035194"/>
    </source>
</evidence>
<dbReference type="EMBL" id="UYRR01032581">
    <property type="protein sequence ID" value="VDK56097.1"/>
    <property type="molecule type" value="Genomic_DNA"/>
</dbReference>
<organism evidence="9">
    <name type="scientific">Anisakis simplex</name>
    <name type="common">Herring worm</name>
    <dbReference type="NCBI Taxonomy" id="6269"/>
    <lineage>
        <taxon>Eukaryota</taxon>
        <taxon>Metazoa</taxon>
        <taxon>Ecdysozoa</taxon>
        <taxon>Nematoda</taxon>
        <taxon>Chromadorea</taxon>
        <taxon>Rhabditida</taxon>
        <taxon>Spirurina</taxon>
        <taxon>Ascaridomorpha</taxon>
        <taxon>Ascaridoidea</taxon>
        <taxon>Anisakidae</taxon>
        <taxon>Anisakis</taxon>
        <taxon>Anisakis simplex complex</taxon>
    </lineage>
</organism>
<evidence type="ECO:0000259" key="6">
    <source>
        <dbReference type="Pfam" id="PF01281"/>
    </source>
</evidence>
<keyword evidence="3" id="KW-0687">Ribonucleoprotein</keyword>
<dbReference type="WBParaSite" id="ASIM_0001640301-mRNA-1">
    <property type="protein sequence ID" value="ASIM_0001640301-mRNA-1"/>
    <property type="gene ID" value="ASIM_0001640301"/>
</dbReference>
<protein>
    <recommendedName>
        <fullName evidence="4">Large ribosomal subunit protein bL9m</fullName>
    </recommendedName>
    <alternativeName>
        <fullName evidence="5">39S ribosomal protein L9, mitochondrial</fullName>
    </alternativeName>
</protein>
<dbReference type="Proteomes" id="UP000267096">
    <property type="component" value="Unassembled WGS sequence"/>
</dbReference>
<dbReference type="InterPro" id="IPR000244">
    <property type="entry name" value="Ribosomal_bL9"/>
</dbReference>
<gene>
    <name evidence="7" type="ORF">ASIM_LOCUS15810</name>
</gene>
<dbReference type="GO" id="GO:0005840">
    <property type="term" value="C:ribosome"/>
    <property type="evidence" value="ECO:0007669"/>
    <property type="project" value="UniProtKB-KW"/>
</dbReference>
<reference evidence="7 8" key="2">
    <citation type="submission" date="2018-11" db="EMBL/GenBank/DDBJ databases">
        <authorList>
            <consortium name="Pathogen Informatics"/>
        </authorList>
    </citation>
    <scope>NUCLEOTIDE SEQUENCE [LARGE SCALE GENOMIC DNA]</scope>
</reference>
<name>A0A0M3K612_ANISI</name>
<feature type="domain" description="Ribosomal protein L9" evidence="6">
    <location>
        <begin position="73"/>
        <end position="116"/>
    </location>
</feature>
<dbReference type="InterPro" id="IPR009027">
    <property type="entry name" value="Ribosomal_bL9/RNase_H1_N"/>
</dbReference>
<dbReference type="InterPro" id="IPR020070">
    <property type="entry name" value="Ribosomal_bL9_N"/>
</dbReference>
<dbReference type="GO" id="GO:0003735">
    <property type="term" value="F:structural constituent of ribosome"/>
    <property type="evidence" value="ECO:0007669"/>
    <property type="project" value="InterPro"/>
</dbReference>
<keyword evidence="2" id="KW-0689">Ribosomal protein</keyword>
<evidence type="ECO:0000256" key="3">
    <source>
        <dbReference type="ARBA" id="ARBA00023274"/>
    </source>
</evidence>
<dbReference type="AlphaFoldDB" id="A0A0M3K612"/>
<evidence type="ECO:0000313" key="9">
    <source>
        <dbReference type="WBParaSite" id="ASIM_0001640301-mRNA-1"/>
    </source>
</evidence>
<dbReference type="GO" id="GO:0006412">
    <property type="term" value="P:translation"/>
    <property type="evidence" value="ECO:0007669"/>
    <property type="project" value="InterPro"/>
</dbReference>
<dbReference type="PANTHER" id="PTHR21368">
    <property type="entry name" value="50S RIBOSOMAL PROTEIN L9"/>
    <property type="match status" value="1"/>
</dbReference>